<dbReference type="EMBL" id="UOFI01000140">
    <property type="protein sequence ID" value="VAW68933.1"/>
    <property type="molecule type" value="Genomic_DNA"/>
</dbReference>
<gene>
    <name evidence="1" type="ORF">MNBD_GAMMA09-1911</name>
</gene>
<name>A0A3B0XXR7_9ZZZZ</name>
<accession>A0A3B0XXR7</accession>
<evidence type="ECO:0000313" key="1">
    <source>
        <dbReference type="EMBL" id="VAW68933.1"/>
    </source>
</evidence>
<dbReference type="InterPro" id="IPR021490">
    <property type="entry name" value="DUF3144"/>
</dbReference>
<dbReference type="Pfam" id="PF11342">
    <property type="entry name" value="DUF3144"/>
    <property type="match status" value="1"/>
</dbReference>
<protein>
    <recommendedName>
        <fullName evidence="2">DUF3144 domain-containing protein</fullName>
    </recommendedName>
</protein>
<sequence>MIKDADDKFYERADAHIHLSNDQISEDISNGHVSVSFMYSLARFNAWVNACDFSSGNEMAEAKTDTIEYFVTEYRKMLEENLNDYIANFDSYMNAGDKNTH</sequence>
<organism evidence="1">
    <name type="scientific">hydrothermal vent metagenome</name>
    <dbReference type="NCBI Taxonomy" id="652676"/>
    <lineage>
        <taxon>unclassified sequences</taxon>
        <taxon>metagenomes</taxon>
        <taxon>ecological metagenomes</taxon>
    </lineage>
</organism>
<proteinExistence type="predicted"/>
<dbReference type="AlphaFoldDB" id="A0A3B0XXR7"/>
<reference evidence="1" key="1">
    <citation type="submission" date="2018-06" db="EMBL/GenBank/DDBJ databases">
        <authorList>
            <person name="Zhirakovskaya E."/>
        </authorList>
    </citation>
    <scope>NUCLEOTIDE SEQUENCE</scope>
</reference>
<evidence type="ECO:0008006" key="2">
    <source>
        <dbReference type="Google" id="ProtNLM"/>
    </source>
</evidence>
<dbReference type="Gene3D" id="1.10.287.3020">
    <property type="match status" value="1"/>
</dbReference>